<proteinExistence type="predicted"/>
<sequence length="98" mass="11406">MLFDLDKKSGRFEILNNRFSCFVSVHSLIFTAIIINPCVSVQHDDHFEIMTYTNLKIVGIMTRRDLDTAGSEVLIDIFIGDNRYFAPDKRQNKVLPYY</sequence>
<evidence type="ECO:0000313" key="1">
    <source>
        <dbReference type="EMBL" id="MPN19433.1"/>
    </source>
</evidence>
<reference evidence="1" key="1">
    <citation type="submission" date="2019-08" db="EMBL/GenBank/DDBJ databases">
        <authorList>
            <person name="Kucharzyk K."/>
            <person name="Murdoch R.W."/>
            <person name="Higgins S."/>
            <person name="Loffler F."/>
        </authorList>
    </citation>
    <scope>NUCLEOTIDE SEQUENCE</scope>
</reference>
<dbReference type="AlphaFoldDB" id="A0A645G683"/>
<organism evidence="1">
    <name type="scientific">bioreactor metagenome</name>
    <dbReference type="NCBI Taxonomy" id="1076179"/>
    <lineage>
        <taxon>unclassified sequences</taxon>
        <taxon>metagenomes</taxon>
        <taxon>ecological metagenomes</taxon>
    </lineage>
</organism>
<accession>A0A645G683</accession>
<gene>
    <name evidence="1" type="ORF">SDC9_166802</name>
</gene>
<comment type="caution">
    <text evidence="1">The sequence shown here is derived from an EMBL/GenBank/DDBJ whole genome shotgun (WGS) entry which is preliminary data.</text>
</comment>
<dbReference type="EMBL" id="VSSQ01066992">
    <property type="protein sequence ID" value="MPN19433.1"/>
    <property type="molecule type" value="Genomic_DNA"/>
</dbReference>
<name>A0A645G683_9ZZZZ</name>
<protein>
    <submittedName>
        <fullName evidence="1">Uncharacterized protein</fullName>
    </submittedName>
</protein>